<evidence type="ECO:0000313" key="1">
    <source>
        <dbReference type="EMBL" id="KAL3532781.1"/>
    </source>
</evidence>
<dbReference type="Proteomes" id="UP001630127">
    <property type="component" value="Unassembled WGS sequence"/>
</dbReference>
<dbReference type="AlphaFoldDB" id="A0ABD3ANN0"/>
<gene>
    <name evidence="1" type="ORF">ACH5RR_006302</name>
</gene>
<evidence type="ECO:0000313" key="2">
    <source>
        <dbReference type="Proteomes" id="UP001630127"/>
    </source>
</evidence>
<proteinExistence type="predicted"/>
<organism evidence="1 2">
    <name type="scientific">Cinchona calisaya</name>
    <dbReference type="NCBI Taxonomy" id="153742"/>
    <lineage>
        <taxon>Eukaryota</taxon>
        <taxon>Viridiplantae</taxon>
        <taxon>Streptophyta</taxon>
        <taxon>Embryophyta</taxon>
        <taxon>Tracheophyta</taxon>
        <taxon>Spermatophyta</taxon>
        <taxon>Magnoliopsida</taxon>
        <taxon>eudicotyledons</taxon>
        <taxon>Gunneridae</taxon>
        <taxon>Pentapetalae</taxon>
        <taxon>asterids</taxon>
        <taxon>lamiids</taxon>
        <taxon>Gentianales</taxon>
        <taxon>Rubiaceae</taxon>
        <taxon>Cinchonoideae</taxon>
        <taxon>Cinchoneae</taxon>
        <taxon>Cinchona</taxon>
    </lineage>
</organism>
<comment type="caution">
    <text evidence="1">The sequence shown here is derived from an EMBL/GenBank/DDBJ whole genome shotgun (WGS) entry which is preliminary data.</text>
</comment>
<reference evidence="1 2" key="1">
    <citation type="submission" date="2024-11" db="EMBL/GenBank/DDBJ databases">
        <title>A near-complete genome assembly of Cinchona calisaya.</title>
        <authorList>
            <person name="Lian D.C."/>
            <person name="Zhao X.W."/>
            <person name="Wei L."/>
        </authorList>
    </citation>
    <scope>NUCLEOTIDE SEQUENCE [LARGE SCALE GENOMIC DNA]</scope>
    <source>
        <tissue evidence="1">Nenye</tissue>
    </source>
</reference>
<keyword evidence="2" id="KW-1185">Reference proteome</keyword>
<name>A0ABD3ANN0_9GENT</name>
<accession>A0ABD3ANN0</accession>
<protein>
    <submittedName>
        <fullName evidence="1">Uncharacterized protein</fullName>
    </submittedName>
</protein>
<dbReference type="EMBL" id="JBJUIK010000003">
    <property type="protein sequence ID" value="KAL3532781.1"/>
    <property type="molecule type" value="Genomic_DNA"/>
</dbReference>
<sequence>MGNTVPSLLQNNHGGETLLACISGQSASLVPTRADGRDLENSLARALRGRFYPVDGVNVLRVDRNELRRLAEYDGSLPITFRVTVDGHQTTLNIEYYELINNSIIILNVEGQQIMMDGNGNRTDWNAIRKGDYGWNLGSGNILVSSS</sequence>